<feature type="region of interest" description="Disordered" evidence="1">
    <location>
        <begin position="197"/>
        <end position="218"/>
    </location>
</feature>
<gene>
    <name evidence="2" type="ORF">D9613_000125</name>
</gene>
<feature type="compositionally biased region" description="Low complexity" evidence="1">
    <location>
        <begin position="499"/>
        <end position="533"/>
    </location>
</feature>
<feature type="compositionally biased region" description="Low complexity" evidence="1">
    <location>
        <begin position="864"/>
        <end position="876"/>
    </location>
</feature>
<dbReference type="AlphaFoldDB" id="A0A8H4VUN2"/>
<feature type="compositionally biased region" description="Low complexity" evidence="1">
    <location>
        <begin position="59"/>
        <end position="100"/>
    </location>
</feature>
<feature type="region of interest" description="Disordered" evidence="1">
    <location>
        <begin position="476"/>
        <end position="635"/>
    </location>
</feature>
<protein>
    <submittedName>
        <fullName evidence="2">Uncharacterized protein</fullName>
    </submittedName>
</protein>
<comment type="caution">
    <text evidence="2">The sequence shown here is derived from an EMBL/GenBank/DDBJ whole genome shotgun (WGS) entry which is preliminary data.</text>
</comment>
<evidence type="ECO:0000313" key="2">
    <source>
        <dbReference type="EMBL" id="KAF4620970.1"/>
    </source>
</evidence>
<organism evidence="2 3">
    <name type="scientific">Agrocybe pediades</name>
    <dbReference type="NCBI Taxonomy" id="84607"/>
    <lineage>
        <taxon>Eukaryota</taxon>
        <taxon>Fungi</taxon>
        <taxon>Dikarya</taxon>
        <taxon>Basidiomycota</taxon>
        <taxon>Agaricomycotina</taxon>
        <taxon>Agaricomycetes</taxon>
        <taxon>Agaricomycetidae</taxon>
        <taxon>Agaricales</taxon>
        <taxon>Agaricineae</taxon>
        <taxon>Strophariaceae</taxon>
        <taxon>Agrocybe</taxon>
    </lineage>
</organism>
<evidence type="ECO:0000313" key="3">
    <source>
        <dbReference type="Proteomes" id="UP000521872"/>
    </source>
</evidence>
<dbReference type="EMBL" id="JAACJL010000015">
    <property type="protein sequence ID" value="KAF4620970.1"/>
    <property type="molecule type" value="Genomic_DNA"/>
</dbReference>
<feature type="compositionally biased region" description="Low complexity" evidence="1">
    <location>
        <begin position="380"/>
        <end position="405"/>
    </location>
</feature>
<feature type="compositionally biased region" description="Low complexity" evidence="1">
    <location>
        <begin position="129"/>
        <end position="138"/>
    </location>
</feature>
<feature type="compositionally biased region" description="Low complexity" evidence="1">
    <location>
        <begin position="569"/>
        <end position="583"/>
    </location>
</feature>
<feature type="compositionally biased region" description="Polar residues" evidence="1">
    <location>
        <begin position="290"/>
        <end position="308"/>
    </location>
</feature>
<evidence type="ECO:0000256" key="1">
    <source>
        <dbReference type="SAM" id="MobiDB-lite"/>
    </source>
</evidence>
<name>A0A8H4VUN2_9AGAR</name>
<feature type="region of interest" description="Disordered" evidence="1">
    <location>
        <begin position="658"/>
        <end position="918"/>
    </location>
</feature>
<keyword evidence="3" id="KW-1185">Reference proteome</keyword>
<feature type="compositionally biased region" description="Acidic residues" evidence="1">
    <location>
        <begin position="778"/>
        <end position="788"/>
    </location>
</feature>
<feature type="compositionally biased region" description="Low complexity" evidence="1">
    <location>
        <begin position="723"/>
        <end position="758"/>
    </location>
</feature>
<feature type="region of interest" description="Disordered" evidence="1">
    <location>
        <begin position="944"/>
        <end position="977"/>
    </location>
</feature>
<feature type="compositionally biased region" description="Basic and acidic residues" evidence="1">
    <location>
        <begin position="681"/>
        <end position="698"/>
    </location>
</feature>
<feature type="region of interest" description="Disordered" evidence="1">
    <location>
        <begin position="1"/>
        <end position="153"/>
    </location>
</feature>
<feature type="region of interest" description="Disordered" evidence="1">
    <location>
        <begin position="235"/>
        <end position="430"/>
    </location>
</feature>
<sequence length="1016" mass="107693">MSDSLSHHPHPSPLPLPPASAATRVRLSAEQALSRVSGLDEQKRARYGHRHSNSVGAFSPSAATSSSQQQQKQISSLPSSSTASSSTSSLSFSSSSSSSTSHHHLPGPVHSPFSTLTHTPPSPRPRTPRTPLRSSTTPQYPHAVNTSPRPSPLFQRLLEPFAKTVGALTSSPTTTTTPSATPTNLSFSFLLPPFNNQDNSNMYSPPSPTYMHQQYTASRSERLLRDALMRDEMERNTGATASSSSSSSAISPHANAATSSASGSASASTSPRTHRRRHSHVPTSSTTPALNPSNNAHMSFASSGKLTASPTPLSPPLSTFSPSPNPNATAVAGPPSVAAATAGTHKDRKRRSLNTQASSLTKQQEEDLTRGSFLFRTAMSNPRSMSPSGASSLSGSASAGSASGSRSREEGTSRRSTSKSNESRVAYGGDREADVESLAVLPSTPLQRNGWRRQSVQATATAAGDEQELLLQHDTMHSRSRSAYTGSGTASGPRSTSHSPSPLRRQQRPSSLQRQQRPSPLPLSNNNNNNPNNGHFTPDHNTAGPNTPNSANLQRHHTIHSSPSYRRNAGGAAASTTPETTPSKRPTRAGSRPPPIDLYNHHQQLNSPRRAQQLQSSSYHQTQGLNPASPGEPLIMTPHEQVLRARLERVLEAGKVVEKKEREKRRRSESRGATSVAAANEVRDEKGGWPWGEKERGGRAGGVEVGDESPRTGHSRNRSKTDSALPSLSSSTSGLPPMPATPKRSTTAPAAPTTLSASKIPVLRRQQPRTGTTPPLEGGEDGDEDVEDGDLRLLTPPPTPPFTARIFGNGEYCPSPYKTSYSAGITGPARANAKLGGLGGIRRPQNAPTMHNRQQHQDMDDSHSSCSSSNSHSHGSQQHERKGRRHRSSSSASSSHENDLNTPPSPTPFSASAVAGRHRPQFNARKASARCRAIEGYVSFASVEGLGEPPADPLSPDGDDDEGDGRSGRKRDGRGMLLSMGTWSGWTKRLLGVGATGTGAGTVQREGGGQGEGVVL</sequence>
<accession>A0A8H4VUN2</accession>
<feature type="compositionally biased region" description="Polar residues" evidence="1">
    <location>
        <begin position="481"/>
        <end position="498"/>
    </location>
</feature>
<feature type="compositionally biased region" description="Polar residues" evidence="1">
    <location>
        <begin position="353"/>
        <end position="362"/>
    </location>
</feature>
<feature type="compositionally biased region" description="Polar residues" evidence="1">
    <location>
        <begin position="601"/>
        <end position="626"/>
    </location>
</feature>
<proteinExistence type="predicted"/>
<feature type="compositionally biased region" description="Low complexity" evidence="1">
    <location>
        <begin position="239"/>
        <end position="271"/>
    </location>
</feature>
<dbReference type="Proteomes" id="UP000521872">
    <property type="component" value="Unassembled WGS sequence"/>
</dbReference>
<feature type="compositionally biased region" description="Polar residues" evidence="1">
    <location>
        <begin position="539"/>
        <end position="553"/>
    </location>
</feature>
<reference evidence="2 3" key="1">
    <citation type="submission" date="2019-12" db="EMBL/GenBank/DDBJ databases">
        <authorList>
            <person name="Floudas D."/>
            <person name="Bentzer J."/>
            <person name="Ahren D."/>
            <person name="Johansson T."/>
            <person name="Persson P."/>
            <person name="Tunlid A."/>
        </authorList>
    </citation>
    <scope>NUCLEOTIDE SEQUENCE [LARGE SCALE GENOMIC DNA]</scope>
    <source>
        <strain evidence="2 3">CBS 102.39</strain>
    </source>
</reference>